<feature type="transmembrane region" description="Helical" evidence="9">
    <location>
        <begin position="43"/>
        <end position="64"/>
    </location>
</feature>
<dbReference type="CDD" id="cd06582">
    <property type="entry name" value="TM_PBP1_LivH_like"/>
    <property type="match status" value="1"/>
</dbReference>
<dbReference type="GO" id="GO:0006865">
    <property type="term" value="P:amino acid transport"/>
    <property type="evidence" value="ECO:0007669"/>
    <property type="project" value="UniProtKB-KW"/>
</dbReference>
<protein>
    <recommendedName>
        <fullName evidence="11">Branched-chain amino acid ABC transporter permease</fullName>
    </recommendedName>
</protein>
<dbReference type="InterPro" id="IPR052157">
    <property type="entry name" value="BCAA_transport_permease"/>
</dbReference>
<evidence type="ECO:0000256" key="3">
    <source>
        <dbReference type="ARBA" id="ARBA00022475"/>
    </source>
</evidence>
<keyword evidence="3" id="KW-1003">Cell membrane</keyword>
<keyword evidence="4 9" id="KW-0812">Transmembrane</keyword>
<feature type="transmembrane region" description="Helical" evidence="9">
    <location>
        <begin position="76"/>
        <end position="102"/>
    </location>
</feature>
<evidence type="ECO:0000256" key="1">
    <source>
        <dbReference type="ARBA" id="ARBA00004651"/>
    </source>
</evidence>
<evidence type="ECO:0000256" key="2">
    <source>
        <dbReference type="ARBA" id="ARBA00022448"/>
    </source>
</evidence>
<sequence length="147" mass="15882">IVAVACLAIISLILKKTRIGKEWRACAQDRELAEVVGINVNRAILLCFFVGSCFAGLSGICVGLDVDINPTRGMFAIIIAFVIYVISGEASIVGIFAASFIIAGTQTFGGWFFGTQWQNAIVFVVLLAFLFLRPEGFMGKRARKATV</sequence>
<dbReference type="PANTHER" id="PTHR11795">
    <property type="entry name" value="BRANCHED-CHAIN AMINO ACID TRANSPORT SYSTEM PERMEASE PROTEIN LIVH"/>
    <property type="match status" value="1"/>
</dbReference>
<organism evidence="10">
    <name type="scientific">marine sediment metagenome</name>
    <dbReference type="NCBI Taxonomy" id="412755"/>
    <lineage>
        <taxon>unclassified sequences</taxon>
        <taxon>metagenomes</taxon>
        <taxon>ecological metagenomes</taxon>
    </lineage>
</organism>
<dbReference type="EMBL" id="BARW01011697">
    <property type="protein sequence ID" value="GAI75617.1"/>
    <property type="molecule type" value="Genomic_DNA"/>
</dbReference>
<keyword evidence="5" id="KW-0029">Amino-acid transport</keyword>
<comment type="similarity">
    <text evidence="8">Belongs to the binding-protein-dependent transport system permease family. LivHM subfamily.</text>
</comment>
<comment type="caution">
    <text evidence="10">The sequence shown here is derived from an EMBL/GenBank/DDBJ whole genome shotgun (WGS) entry which is preliminary data.</text>
</comment>
<evidence type="ECO:0000256" key="4">
    <source>
        <dbReference type="ARBA" id="ARBA00022692"/>
    </source>
</evidence>
<reference evidence="10" key="1">
    <citation type="journal article" date="2014" name="Front. Microbiol.">
        <title>High frequency of phylogenetically diverse reductive dehalogenase-homologous genes in deep subseafloor sedimentary metagenomes.</title>
        <authorList>
            <person name="Kawai M."/>
            <person name="Futagami T."/>
            <person name="Toyoda A."/>
            <person name="Takaki Y."/>
            <person name="Nishi S."/>
            <person name="Hori S."/>
            <person name="Arai W."/>
            <person name="Tsubouchi T."/>
            <person name="Morono Y."/>
            <person name="Uchiyama I."/>
            <person name="Ito T."/>
            <person name="Fujiyama A."/>
            <person name="Inagaki F."/>
            <person name="Takami H."/>
        </authorList>
    </citation>
    <scope>NUCLEOTIDE SEQUENCE</scope>
    <source>
        <strain evidence="10">Expedition CK06-06</strain>
    </source>
</reference>
<feature type="transmembrane region" description="Helical" evidence="9">
    <location>
        <begin position="108"/>
        <end position="132"/>
    </location>
</feature>
<comment type="subcellular location">
    <subcellularLocation>
        <location evidence="1">Cell membrane</location>
        <topology evidence="1">Multi-pass membrane protein</topology>
    </subcellularLocation>
</comment>
<evidence type="ECO:0000313" key="10">
    <source>
        <dbReference type="EMBL" id="GAI75617.1"/>
    </source>
</evidence>
<evidence type="ECO:0000256" key="6">
    <source>
        <dbReference type="ARBA" id="ARBA00022989"/>
    </source>
</evidence>
<keyword evidence="7 9" id="KW-0472">Membrane</keyword>
<gene>
    <name evidence="10" type="ORF">S12H4_22433</name>
</gene>
<dbReference type="PANTHER" id="PTHR11795:SF445">
    <property type="entry name" value="AMINO ACID ABC TRANSPORTER PERMEASE PROTEIN"/>
    <property type="match status" value="1"/>
</dbReference>
<dbReference type="GO" id="GO:0005886">
    <property type="term" value="C:plasma membrane"/>
    <property type="evidence" value="ECO:0007669"/>
    <property type="project" value="UniProtKB-SubCell"/>
</dbReference>
<evidence type="ECO:0000256" key="7">
    <source>
        <dbReference type="ARBA" id="ARBA00023136"/>
    </source>
</evidence>
<keyword evidence="2" id="KW-0813">Transport</keyword>
<evidence type="ECO:0000256" key="8">
    <source>
        <dbReference type="ARBA" id="ARBA00037998"/>
    </source>
</evidence>
<keyword evidence="6 9" id="KW-1133">Transmembrane helix</keyword>
<proteinExistence type="inferred from homology"/>
<accession>X1R4E3</accession>
<evidence type="ECO:0008006" key="11">
    <source>
        <dbReference type="Google" id="ProtNLM"/>
    </source>
</evidence>
<dbReference type="GO" id="GO:0022857">
    <property type="term" value="F:transmembrane transporter activity"/>
    <property type="evidence" value="ECO:0007669"/>
    <property type="project" value="InterPro"/>
</dbReference>
<dbReference type="InterPro" id="IPR001851">
    <property type="entry name" value="ABC_transp_permease"/>
</dbReference>
<dbReference type="AlphaFoldDB" id="X1R4E3"/>
<feature type="non-terminal residue" evidence="10">
    <location>
        <position position="1"/>
    </location>
</feature>
<evidence type="ECO:0000256" key="5">
    <source>
        <dbReference type="ARBA" id="ARBA00022970"/>
    </source>
</evidence>
<evidence type="ECO:0000256" key="9">
    <source>
        <dbReference type="SAM" id="Phobius"/>
    </source>
</evidence>
<name>X1R4E3_9ZZZZ</name>
<dbReference type="Pfam" id="PF02653">
    <property type="entry name" value="BPD_transp_2"/>
    <property type="match status" value="1"/>
</dbReference>